<dbReference type="PANTHER" id="PTHR43884:SF20">
    <property type="entry name" value="ACYL-COA DEHYDROGENASE FADE28"/>
    <property type="match status" value="1"/>
</dbReference>
<feature type="domain" description="Acyl-CoA dehydrogenase/oxidase N-terminal" evidence="7">
    <location>
        <begin position="6"/>
        <end position="117"/>
    </location>
</feature>
<comment type="similarity">
    <text evidence="2">Belongs to the acyl-CoA dehydrogenase family.</text>
</comment>
<comment type="cofactor">
    <cofactor evidence="1">
        <name>FAD</name>
        <dbReference type="ChEBI" id="CHEBI:57692"/>
    </cofactor>
</comment>
<dbReference type="Gene3D" id="1.20.140.10">
    <property type="entry name" value="Butyryl-CoA Dehydrogenase, subunit A, domain 3"/>
    <property type="match status" value="1"/>
</dbReference>
<dbReference type="EMBL" id="FQZZ01000008">
    <property type="protein sequence ID" value="SHK70734.1"/>
    <property type="molecule type" value="Genomic_DNA"/>
</dbReference>
<evidence type="ECO:0000313" key="8">
    <source>
        <dbReference type="EMBL" id="SHK70734.1"/>
    </source>
</evidence>
<dbReference type="InterPro" id="IPR009100">
    <property type="entry name" value="AcylCoA_DH/oxidase_NM_dom_sf"/>
</dbReference>
<keyword evidence="5" id="KW-0560">Oxidoreductase</keyword>
<dbReference type="OrthoDB" id="7328575at2"/>
<evidence type="ECO:0000256" key="4">
    <source>
        <dbReference type="ARBA" id="ARBA00022827"/>
    </source>
</evidence>
<dbReference type="InterPro" id="IPR036250">
    <property type="entry name" value="AcylCo_DH-like_C"/>
</dbReference>
<evidence type="ECO:0000259" key="6">
    <source>
        <dbReference type="Pfam" id="PF00441"/>
    </source>
</evidence>
<evidence type="ECO:0000256" key="5">
    <source>
        <dbReference type="ARBA" id="ARBA00023002"/>
    </source>
</evidence>
<proteinExistence type="inferred from homology"/>
<feature type="domain" description="Acyl-CoA dehydrogenase/oxidase C-terminal" evidence="6">
    <location>
        <begin position="222"/>
        <end position="354"/>
    </location>
</feature>
<evidence type="ECO:0000256" key="1">
    <source>
        <dbReference type="ARBA" id="ARBA00001974"/>
    </source>
</evidence>
<dbReference type="GO" id="GO:0003995">
    <property type="term" value="F:acyl-CoA dehydrogenase activity"/>
    <property type="evidence" value="ECO:0007669"/>
    <property type="project" value="TreeGrafter"/>
</dbReference>
<dbReference type="Gene3D" id="2.40.110.10">
    <property type="entry name" value="Butyryl-CoA Dehydrogenase, subunit A, domain 2"/>
    <property type="match status" value="1"/>
</dbReference>
<dbReference type="Pfam" id="PF02771">
    <property type="entry name" value="Acyl-CoA_dh_N"/>
    <property type="match status" value="1"/>
</dbReference>
<evidence type="ECO:0000256" key="2">
    <source>
        <dbReference type="ARBA" id="ARBA00009347"/>
    </source>
</evidence>
<dbReference type="SUPFAM" id="SSF47203">
    <property type="entry name" value="Acyl-CoA dehydrogenase C-terminal domain-like"/>
    <property type="match status" value="1"/>
</dbReference>
<keyword evidence="9" id="KW-1185">Reference proteome</keyword>
<dbReference type="InterPro" id="IPR013786">
    <property type="entry name" value="AcylCoA_DH/ox_N"/>
</dbReference>
<keyword evidence="3" id="KW-0285">Flavoprotein</keyword>
<evidence type="ECO:0000259" key="7">
    <source>
        <dbReference type="Pfam" id="PF02771"/>
    </source>
</evidence>
<dbReference type="RefSeq" id="WP_149789112.1">
    <property type="nucleotide sequence ID" value="NZ_FNIO01000007.1"/>
</dbReference>
<dbReference type="Pfam" id="PF00441">
    <property type="entry name" value="Acyl-CoA_dh_1"/>
    <property type="match status" value="1"/>
</dbReference>
<dbReference type="Proteomes" id="UP000324252">
    <property type="component" value="Unassembled WGS sequence"/>
</dbReference>
<reference evidence="8 9" key="1">
    <citation type="submission" date="2016-11" db="EMBL/GenBank/DDBJ databases">
        <authorList>
            <person name="Varghese N."/>
            <person name="Submissions S."/>
        </authorList>
    </citation>
    <scope>NUCLEOTIDE SEQUENCE [LARGE SCALE GENOMIC DNA]</scope>
    <source>
        <strain evidence="8 9">DSM 29620</strain>
    </source>
</reference>
<protein>
    <submittedName>
        <fullName evidence="8">Acyl-CoA dehydrogenase</fullName>
    </submittedName>
</protein>
<dbReference type="GO" id="GO:0050660">
    <property type="term" value="F:flavin adenine dinucleotide binding"/>
    <property type="evidence" value="ECO:0007669"/>
    <property type="project" value="InterPro"/>
</dbReference>
<dbReference type="InterPro" id="IPR037069">
    <property type="entry name" value="AcylCoA_DH/ox_N_sf"/>
</dbReference>
<name>A0A1H0L594_9RHOB</name>
<dbReference type="InterPro" id="IPR009075">
    <property type="entry name" value="AcylCo_DH/oxidase_C"/>
</dbReference>
<dbReference type="AlphaFoldDB" id="A0A1H0L594"/>
<keyword evidence="4" id="KW-0274">FAD</keyword>
<organism evidence="8 9">
    <name type="scientific">Lutimaribacter pacificus</name>
    <dbReference type="NCBI Taxonomy" id="391948"/>
    <lineage>
        <taxon>Bacteria</taxon>
        <taxon>Pseudomonadati</taxon>
        <taxon>Pseudomonadota</taxon>
        <taxon>Alphaproteobacteria</taxon>
        <taxon>Rhodobacterales</taxon>
        <taxon>Roseobacteraceae</taxon>
        <taxon>Lutimaribacter</taxon>
    </lineage>
</organism>
<dbReference type="SUPFAM" id="SSF56645">
    <property type="entry name" value="Acyl-CoA dehydrogenase NM domain-like"/>
    <property type="match status" value="1"/>
</dbReference>
<accession>A0A1H0L594</accession>
<dbReference type="Gene3D" id="1.10.540.10">
    <property type="entry name" value="Acyl-CoA dehydrogenase/oxidase, N-terminal domain"/>
    <property type="match status" value="1"/>
</dbReference>
<evidence type="ECO:0000256" key="3">
    <source>
        <dbReference type="ARBA" id="ARBA00022630"/>
    </source>
</evidence>
<dbReference type="InterPro" id="IPR046373">
    <property type="entry name" value="Acyl-CoA_Oxase/DH_mid-dom_sf"/>
</dbReference>
<dbReference type="PANTHER" id="PTHR43884">
    <property type="entry name" value="ACYL-COA DEHYDROGENASE"/>
    <property type="match status" value="1"/>
</dbReference>
<gene>
    <name evidence="8" type="ORF">SAMN05444142_10845</name>
</gene>
<sequence length="370" mass="39736">MNLEFSEEARAIGDQARRFLEKRDCRERARAALSGEAEPDVELWREMVAFGWIGSFIPEEYGGNGAGYEALCVIAEEIGRSLAPVPFASNILAGEIILRSGTQEQKSYWLPKIASGEMIGTLALHEAPGRISADAITLRYENGRLTGRKCPVPDGAQADFAVVVARDPDGSIVPVLAFFDETVTRTRQPTIDDSRAQAELHFDGTPGERLGSGGSGAWAELVAALDRAAVILAFEEVGGAQACLDLAVEYAKTRHAFGRPIGANQAIKHKLANVYVAVELARSNAMMGALGLLSEQGDLAVAAATARVSAIQAFIMASSESIQTHGGIGFTWEADTNLFYRRANALALGLGTESYWKERLVSGLEQRHLA</sequence>
<evidence type="ECO:0000313" key="9">
    <source>
        <dbReference type="Proteomes" id="UP000324252"/>
    </source>
</evidence>